<keyword evidence="2" id="KW-0229">DNA integration</keyword>
<dbReference type="GO" id="GO:0075713">
    <property type="term" value="P:establishment of integrated proviral latency"/>
    <property type="evidence" value="ECO:0007669"/>
    <property type="project" value="UniProtKB-KW"/>
</dbReference>
<organism evidence="9">
    <name type="scientific">mine drainage metagenome</name>
    <dbReference type="NCBI Taxonomy" id="410659"/>
    <lineage>
        <taxon>unclassified sequences</taxon>
        <taxon>metagenomes</taxon>
        <taxon>ecological metagenomes</taxon>
    </lineage>
</organism>
<dbReference type="InterPro" id="IPR044068">
    <property type="entry name" value="CB"/>
</dbReference>
<dbReference type="InterPro" id="IPR050808">
    <property type="entry name" value="Phage_Integrase"/>
</dbReference>
<dbReference type="InterPro" id="IPR011010">
    <property type="entry name" value="DNA_brk_join_enz"/>
</dbReference>
<dbReference type="PANTHER" id="PTHR30629">
    <property type="entry name" value="PROPHAGE INTEGRASE"/>
    <property type="match status" value="1"/>
</dbReference>
<dbReference type="GO" id="GO:0044826">
    <property type="term" value="P:viral genome integration into host DNA"/>
    <property type="evidence" value="ECO:0007669"/>
    <property type="project" value="UniProtKB-KW"/>
</dbReference>
<reference evidence="9" key="1">
    <citation type="submission" date="2016-10" db="EMBL/GenBank/DDBJ databases">
        <title>Sequence of Gallionella enrichment culture.</title>
        <authorList>
            <person name="Poehlein A."/>
            <person name="Muehling M."/>
            <person name="Daniel R."/>
        </authorList>
    </citation>
    <scope>NUCLEOTIDE SEQUENCE</scope>
</reference>
<comment type="caution">
    <text evidence="9">The sequence shown here is derived from an EMBL/GenBank/DDBJ whole genome shotgun (WGS) entry which is preliminary data.</text>
</comment>
<accession>A0A1J5RVV4</accession>
<dbReference type="AlphaFoldDB" id="A0A1J5RVV4"/>
<dbReference type="GO" id="GO:0006310">
    <property type="term" value="P:DNA recombination"/>
    <property type="evidence" value="ECO:0007669"/>
    <property type="project" value="UniProtKB-KW"/>
</dbReference>
<dbReference type="InterPro" id="IPR013762">
    <property type="entry name" value="Integrase-like_cat_sf"/>
</dbReference>
<proteinExistence type="inferred from homology"/>
<dbReference type="GO" id="GO:0046718">
    <property type="term" value="P:symbiont entry into host cell"/>
    <property type="evidence" value="ECO:0007669"/>
    <property type="project" value="UniProtKB-KW"/>
</dbReference>
<dbReference type="GO" id="GO:0003677">
    <property type="term" value="F:DNA binding"/>
    <property type="evidence" value="ECO:0007669"/>
    <property type="project" value="UniProtKB-KW"/>
</dbReference>
<comment type="similarity">
    <text evidence="1">Belongs to the 'phage' integrase family.</text>
</comment>
<evidence type="ECO:0000256" key="3">
    <source>
        <dbReference type="ARBA" id="ARBA00023125"/>
    </source>
</evidence>
<protein>
    <submittedName>
        <fullName evidence="9">Tyrosine recombinase XerD</fullName>
    </submittedName>
</protein>
<dbReference type="InterPro" id="IPR038488">
    <property type="entry name" value="Integrase_DNA-bd_sf"/>
</dbReference>
<dbReference type="PROSITE" id="PS51898">
    <property type="entry name" value="TYR_RECOMBINASE"/>
    <property type="match status" value="1"/>
</dbReference>
<dbReference type="Pfam" id="PF00589">
    <property type="entry name" value="Phage_integrase"/>
    <property type="match status" value="1"/>
</dbReference>
<dbReference type="EMBL" id="MLJW01000204">
    <property type="protein sequence ID" value="OIQ93611.1"/>
    <property type="molecule type" value="Genomic_DNA"/>
</dbReference>
<dbReference type="InterPro" id="IPR025166">
    <property type="entry name" value="Integrase_DNA_bind_dom"/>
</dbReference>
<gene>
    <name evidence="9" type="primary">xerD_15</name>
    <name evidence="9" type="ORF">GALL_244590</name>
</gene>
<keyword evidence="5" id="KW-1179">Viral genome integration</keyword>
<evidence type="ECO:0000256" key="5">
    <source>
        <dbReference type="ARBA" id="ARBA00023195"/>
    </source>
</evidence>
<keyword evidence="6" id="KW-1160">Virus entry into host cell</keyword>
<dbReference type="PANTHER" id="PTHR30629:SF2">
    <property type="entry name" value="PROPHAGE INTEGRASE INTS-RELATED"/>
    <property type="match status" value="1"/>
</dbReference>
<dbReference type="Gene3D" id="1.10.150.130">
    <property type="match status" value="1"/>
</dbReference>
<evidence type="ECO:0000256" key="1">
    <source>
        <dbReference type="ARBA" id="ARBA00008857"/>
    </source>
</evidence>
<dbReference type="InterPro" id="IPR002104">
    <property type="entry name" value="Integrase_catalytic"/>
</dbReference>
<dbReference type="Gene3D" id="3.30.160.390">
    <property type="entry name" value="Integrase, DNA-binding domain"/>
    <property type="match status" value="1"/>
</dbReference>
<dbReference type="GO" id="GO:0015074">
    <property type="term" value="P:DNA integration"/>
    <property type="evidence" value="ECO:0007669"/>
    <property type="project" value="UniProtKB-KW"/>
</dbReference>
<name>A0A1J5RVV4_9ZZZZ</name>
<dbReference type="InterPro" id="IPR010998">
    <property type="entry name" value="Integrase_recombinase_N"/>
</dbReference>
<evidence type="ECO:0000256" key="4">
    <source>
        <dbReference type="ARBA" id="ARBA00023172"/>
    </source>
</evidence>
<dbReference type="CDD" id="cd00796">
    <property type="entry name" value="INT_Rci_Hp1_C"/>
    <property type="match status" value="1"/>
</dbReference>
<evidence type="ECO:0000313" key="9">
    <source>
        <dbReference type="EMBL" id="OIQ93611.1"/>
    </source>
</evidence>
<evidence type="ECO:0000256" key="2">
    <source>
        <dbReference type="ARBA" id="ARBA00022908"/>
    </source>
</evidence>
<feature type="domain" description="Tyr recombinase" evidence="7">
    <location>
        <begin position="197"/>
        <end position="369"/>
    </location>
</feature>
<sequence length="391" mass="44055">MAKITKRSVDATAPGEREYFIWDEELKGFGLRVYPSGRKMYLAQFRAGGRVRRVNIGLHGAITPDAARTEAMKHLSEVRLGGDPAGERDRRKASPTMKEFGQRFLDEHVASHCKPTTQAEYKRSVELFINPKIGSHRIIDVTRADVVELHQSMKGTPYQANRTLGVLSIMFTVAHTWGVRTDGVNPCWKVKRYKEVKRERYLTPDELARLGKVLRESNSEREAVNCIHLLLLTGCRLSEIQKLKWEYVDLDAGVLRLPDSKTGAKLVAIGQAVIEVFKTIPKIKDNPYVITGQVEGQHLTDMQKPWRRLRKQARLDDLRIHDLRHSFASDALQLGEDLPMIGKLLGHTQVQTTARYAHLKTDPIRAAANKVSDAIATSLAQPPKEENSDAA</sequence>
<dbReference type="Pfam" id="PF13356">
    <property type="entry name" value="Arm-DNA-bind_3"/>
    <property type="match status" value="1"/>
</dbReference>
<keyword evidence="3" id="KW-0238">DNA-binding</keyword>
<feature type="domain" description="Core-binding (CB)" evidence="8">
    <location>
        <begin position="95"/>
        <end position="175"/>
    </location>
</feature>
<evidence type="ECO:0000259" key="8">
    <source>
        <dbReference type="PROSITE" id="PS51900"/>
    </source>
</evidence>
<dbReference type="PROSITE" id="PS51900">
    <property type="entry name" value="CB"/>
    <property type="match status" value="1"/>
</dbReference>
<dbReference type="SUPFAM" id="SSF56349">
    <property type="entry name" value="DNA breaking-rejoining enzymes"/>
    <property type="match status" value="1"/>
</dbReference>
<dbReference type="Gene3D" id="1.10.443.10">
    <property type="entry name" value="Intergrase catalytic core"/>
    <property type="match status" value="1"/>
</dbReference>
<evidence type="ECO:0000256" key="6">
    <source>
        <dbReference type="ARBA" id="ARBA00023296"/>
    </source>
</evidence>
<evidence type="ECO:0000259" key="7">
    <source>
        <dbReference type="PROSITE" id="PS51898"/>
    </source>
</evidence>
<keyword evidence="4" id="KW-0233">DNA recombination</keyword>